<evidence type="ECO:0000313" key="3">
    <source>
        <dbReference type="EMBL" id="MEC5386709.1"/>
    </source>
</evidence>
<dbReference type="InterPro" id="IPR001310">
    <property type="entry name" value="Histidine_triad_HIT"/>
</dbReference>
<dbReference type="InterPro" id="IPR019808">
    <property type="entry name" value="Histidine_triad_CS"/>
</dbReference>
<dbReference type="EMBL" id="JAYXHS010000002">
    <property type="protein sequence ID" value="MEC5386709.1"/>
    <property type="molecule type" value="Genomic_DNA"/>
</dbReference>
<proteinExistence type="predicted"/>
<reference evidence="3 4" key="1">
    <citation type="submission" date="2024-01" db="EMBL/GenBank/DDBJ databases">
        <title>Uliginosibacterium soil sp. nov.</title>
        <authorList>
            <person name="Lv Y."/>
        </authorList>
    </citation>
    <scope>NUCLEOTIDE SEQUENCE [LARGE SCALE GENOMIC DNA]</scope>
    <source>
        <strain evidence="3 4">H3</strain>
    </source>
</reference>
<sequence>MSDCVFCRIVKGEIPSSKVYEDDEVIAFRDIHPQAPLHVQIIPKRHIENLSQTQDDDIPLLGKMLALAPQIAAEQGSHGGFRTIINTGRVGGQEVYHLHIHVLGGDKTLPAMLKY</sequence>
<keyword evidence="4" id="KW-1185">Reference proteome</keyword>
<name>A0ABU6K470_9RHOO</name>
<protein>
    <submittedName>
        <fullName evidence="3">Histidine triad nucleotide-binding protein</fullName>
    </submittedName>
</protein>
<evidence type="ECO:0000313" key="4">
    <source>
        <dbReference type="Proteomes" id="UP001331561"/>
    </source>
</evidence>
<dbReference type="RefSeq" id="WP_327599668.1">
    <property type="nucleotide sequence ID" value="NZ_JAYXHS010000002.1"/>
</dbReference>
<feature type="short sequence motif" description="Histidine triad motif" evidence="1">
    <location>
        <begin position="97"/>
        <end position="101"/>
    </location>
</feature>
<dbReference type="PANTHER" id="PTHR23089">
    <property type="entry name" value="HISTIDINE TRIAD HIT PROTEIN"/>
    <property type="match status" value="1"/>
</dbReference>
<dbReference type="InterPro" id="IPR036265">
    <property type="entry name" value="HIT-like_sf"/>
</dbReference>
<dbReference type="PROSITE" id="PS51084">
    <property type="entry name" value="HIT_2"/>
    <property type="match status" value="1"/>
</dbReference>
<feature type="domain" description="HIT" evidence="2">
    <location>
        <begin position="5"/>
        <end position="112"/>
    </location>
</feature>
<organism evidence="3 4">
    <name type="scientific">Uliginosibacterium silvisoli</name>
    <dbReference type="NCBI Taxonomy" id="3114758"/>
    <lineage>
        <taxon>Bacteria</taxon>
        <taxon>Pseudomonadati</taxon>
        <taxon>Pseudomonadota</taxon>
        <taxon>Betaproteobacteria</taxon>
        <taxon>Rhodocyclales</taxon>
        <taxon>Zoogloeaceae</taxon>
        <taxon>Uliginosibacterium</taxon>
    </lineage>
</organism>
<dbReference type="PROSITE" id="PS00892">
    <property type="entry name" value="HIT_1"/>
    <property type="match status" value="1"/>
</dbReference>
<dbReference type="Pfam" id="PF11969">
    <property type="entry name" value="DcpS_C"/>
    <property type="match status" value="1"/>
</dbReference>
<comment type="caution">
    <text evidence="3">The sequence shown here is derived from an EMBL/GenBank/DDBJ whole genome shotgun (WGS) entry which is preliminary data.</text>
</comment>
<evidence type="ECO:0000259" key="2">
    <source>
        <dbReference type="PROSITE" id="PS51084"/>
    </source>
</evidence>
<dbReference type="InterPro" id="IPR011146">
    <property type="entry name" value="HIT-like"/>
</dbReference>
<dbReference type="Proteomes" id="UP001331561">
    <property type="component" value="Unassembled WGS sequence"/>
</dbReference>
<accession>A0ABU6K470</accession>
<gene>
    <name evidence="3" type="ORF">VVD49_13310</name>
</gene>
<dbReference type="SUPFAM" id="SSF54197">
    <property type="entry name" value="HIT-like"/>
    <property type="match status" value="1"/>
</dbReference>
<dbReference type="Gene3D" id="3.30.428.10">
    <property type="entry name" value="HIT-like"/>
    <property type="match status" value="1"/>
</dbReference>
<evidence type="ECO:0000256" key="1">
    <source>
        <dbReference type="PROSITE-ProRule" id="PRU00464"/>
    </source>
</evidence>
<dbReference type="CDD" id="cd01276">
    <property type="entry name" value="PKCI_related"/>
    <property type="match status" value="1"/>
</dbReference>
<dbReference type="PRINTS" id="PR00332">
    <property type="entry name" value="HISTRIAD"/>
</dbReference>